<protein>
    <recommendedName>
        <fullName evidence="4">YolD-like family protein</fullName>
    </recommendedName>
</protein>
<name>A0A919XIF5_9BACL</name>
<gene>
    <name evidence="2" type="ORF">J2TS6_34650</name>
</gene>
<sequence>MMDKPHRSAVMAPEPDSREALGSQREITDWAGVERELARSLEEHVKIGLTVDTPNGTRRLRGFVTVINTYLKEIKLREEDDWQWIRFEDIRAVHI</sequence>
<dbReference type="AlphaFoldDB" id="A0A919XIF5"/>
<dbReference type="Proteomes" id="UP000679779">
    <property type="component" value="Unassembled WGS sequence"/>
</dbReference>
<reference evidence="2" key="1">
    <citation type="submission" date="2021-03" db="EMBL/GenBank/DDBJ databases">
        <title>Antimicrobial resistance genes in bacteria isolated from Japanese honey, and their potential for conferring macrolide and lincosamide resistance in the American foulbrood pathogen Paenibacillus larvae.</title>
        <authorList>
            <person name="Okamoto M."/>
            <person name="Kumagai M."/>
            <person name="Kanamori H."/>
            <person name="Takamatsu D."/>
        </authorList>
    </citation>
    <scope>NUCLEOTIDE SEQUENCE</scope>
    <source>
        <strain evidence="2">J2TS6</strain>
    </source>
</reference>
<evidence type="ECO:0000256" key="1">
    <source>
        <dbReference type="SAM" id="MobiDB-lite"/>
    </source>
</evidence>
<evidence type="ECO:0008006" key="4">
    <source>
        <dbReference type="Google" id="ProtNLM"/>
    </source>
</evidence>
<evidence type="ECO:0000313" key="3">
    <source>
        <dbReference type="Proteomes" id="UP000679779"/>
    </source>
</evidence>
<comment type="caution">
    <text evidence="2">The sequence shown here is derived from an EMBL/GenBank/DDBJ whole genome shotgun (WGS) entry which is preliminary data.</text>
</comment>
<feature type="region of interest" description="Disordered" evidence="1">
    <location>
        <begin position="1"/>
        <end position="25"/>
    </location>
</feature>
<organism evidence="2 3">
    <name type="scientific">Paenibacillus albilobatus</name>
    <dbReference type="NCBI Taxonomy" id="2716884"/>
    <lineage>
        <taxon>Bacteria</taxon>
        <taxon>Bacillati</taxon>
        <taxon>Bacillota</taxon>
        <taxon>Bacilli</taxon>
        <taxon>Bacillales</taxon>
        <taxon>Paenibacillaceae</taxon>
        <taxon>Paenibacillus</taxon>
    </lineage>
</organism>
<keyword evidence="3" id="KW-1185">Reference proteome</keyword>
<evidence type="ECO:0000313" key="2">
    <source>
        <dbReference type="EMBL" id="GIO32324.1"/>
    </source>
</evidence>
<proteinExistence type="predicted"/>
<accession>A0A919XIF5</accession>
<dbReference type="RefSeq" id="WP_160038988.1">
    <property type="nucleotide sequence ID" value="NZ_BORQ01000004.1"/>
</dbReference>
<dbReference type="EMBL" id="BORQ01000004">
    <property type="protein sequence ID" value="GIO32324.1"/>
    <property type="molecule type" value="Genomic_DNA"/>
</dbReference>